<keyword evidence="9 12" id="KW-0503">Monooxygenase</keyword>
<comment type="cofactor">
    <cofactor evidence="11">
        <name>heme</name>
        <dbReference type="ChEBI" id="CHEBI:30413"/>
    </cofactor>
</comment>
<comment type="caution">
    <text evidence="13">The sequence shown here is derived from an EMBL/GenBank/DDBJ whole genome shotgun (WGS) entry which is preliminary data.</text>
</comment>
<keyword evidence="4" id="KW-0812">Transmembrane</keyword>
<dbReference type="InterPro" id="IPR001128">
    <property type="entry name" value="Cyt_P450"/>
</dbReference>
<dbReference type="PANTHER" id="PTHR24282">
    <property type="entry name" value="CYTOCHROME P450 FAMILY MEMBER"/>
    <property type="match status" value="1"/>
</dbReference>
<dbReference type="InterPro" id="IPR002401">
    <property type="entry name" value="Cyt_P450_E_grp-I"/>
</dbReference>
<dbReference type="AlphaFoldDB" id="A0ABD2Y5G2"/>
<keyword evidence="8 11" id="KW-0408">Iron</keyword>
<dbReference type="GO" id="GO:0046872">
    <property type="term" value="F:metal ion binding"/>
    <property type="evidence" value="ECO:0007669"/>
    <property type="project" value="UniProtKB-KW"/>
</dbReference>
<dbReference type="InterPro" id="IPR036396">
    <property type="entry name" value="Cyt_P450_sf"/>
</dbReference>
<evidence type="ECO:0008006" key="15">
    <source>
        <dbReference type="Google" id="ProtNLM"/>
    </source>
</evidence>
<name>A0ABD2Y5G2_9GENT</name>
<evidence type="ECO:0000256" key="1">
    <source>
        <dbReference type="ARBA" id="ARBA00004370"/>
    </source>
</evidence>
<evidence type="ECO:0000256" key="9">
    <source>
        <dbReference type="ARBA" id="ARBA00023033"/>
    </source>
</evidence>
<keyword evidence="5 11" id="KW-0479">Metal-binding</keyword>
<protein>
    <recommendedName>
        <fullName evidence="15">Cytochrome P450</fullName>
    </recommendedName>
</protein>
<feature type="binding site" description="axial binding residue" evidence="11">
    <location>
        <position position="401"/>
    </location>
    <ligand>
        <name>heme</name>
        <dbReference type="ChEBI" id="CHEBI:30413"/>
    </ligand>
    <ligandPart>
        <name>Fe</name>
        <dbReference type="ChEBI" id="CHEBI:18248"/>
    </ligandPart>
</feature>
<dbReference type="PANTHER" id="PTHR24282:SF211">
    <property type="entry name" value="CYTOCHROME P450-RELATED"/>
    <property type="match status" value="1"/>
</dbReference>
<evidence type="ECO:0000256" key="10">
    <source>
        <dbReference type="ARBA" id="ARBA00023136"/>
    </source>
</evidence>
<evidence type="ECO:0000256" key="4">
    <source>
        <dbReference type="ARBA" id="ARBA00022692"/>
    </source>
</evidence>
<evidence type="ECO:0000313" key="13">
    <source>
        <dbReference type="EMBL" id="KAL3501534.1"/>
    </source>
</evidence>
<comment type="subcellular location">
    <subcellularLocation>
        <location evidence="1">Membrane</location>
    </subcellularLocation>
</comment>
<dbReference type="SUPFAM" id="SSF48264">
    <property type="entry name" value="Cytochrome P450"/>
    <property type="match status" value="1"/>
</dbReference>
<evidence type="ECO:0000256" key="3">
    <source>
        <dbReference type="ARBA" id="ARBA00022617"/>
    </source>
</evidence>
<evidence type="ECO:0000256" key="5">
    <source>
        <dbReference type="ARBA" id="ARBA00022723"/>
    </source>
</evidence>
<evidence type="ECO:0000256" key="8">
    <source>
        <dbReference type="ARBA" id="ARBA00023004"/>
    </source>
</evidence>
<comment type="similarity">
    <text evidence="2 12">Belongs to the cytochrome P450 family.</text>
</comment>
<evidence type="ECO:0000256" key="11">
    <source>
        <dbReference type="PIRSR" id="PIRSR602401-1"/>
    </source>
</evidence>
<keyword evidence="7 12" id="KW-0560">Oxidoreductase</keyword>
<reference evidence="13 14" key="1">
    <citation type="submission" date="2024-11" db="EMBL/GenBank/DDBJ databases">
        <title>A near-complete genome assembly of Cinchona calisaya.</title>
        <authorList>
            <person name="Lian D.C."/>
            <person name="Zhao X.W."/>
            <person name="Wei L."/>
        </authorList>
    </citation>
    <scope>NUCLEOTIDE SEQUENCE [LARGE SCALE GENOMIC DNA]</scope>
    <source>
        <tissue evidence="13">Nenye</tissue>
    </source>
</reference>
<sequence length="453" mass="52353">MKYNSMSRPMDLSHDLFPRVHPHIHAWMDVYGKNFLLWVGHKPQLIVTEPELIREILSNKDHAYPKMKVDTFAKKLIGDGLVMTEGEKWVKLRKLANQAFHAESLKDMVPAMIDSVETKLEKWRNNEEGKEIDVYEEFRHLTSEVISRTAFGSSYLEGKNIFEMLTLLGFFIFKNDSKIRFFKDRKYFRSADEIESDKIEKLLRETIMSIVKKREDGVKMGKTESYGSDFLGSLLKVHHDADIRNRITVDDVVDECKTFYLAGHETISSALTWTVFLLAIHSDWQDKARKEVIELFGQEKPKPECISKLRNITMIINETLRLYSPVTSLVRRVERQVKLGKITLPANMDVHIPIYALHCDQEVWGKDALSFKPERFAEGVAKATNYNTMAFLPFGFGPRTCVGLNFATNEVKIALSMILQRFRFTLSPNYVHSPFPVLTLRPQQGLLVLFDPL</sequence>
<evidence type="ECO:0000256" key="2">
    <source>
        <dbReference type="ARBA" id="ARBA00010617"/>
    </source>
</evidence>
<evidence type="ECO:0000256" key="6">
    <source>
        <dbReference type="ARBA" id="ARBA00022989"/>
    </source>
</evidence>
<proteinExistence type="inferred from homology"/>
<dbReference type="EMBL" id="JBJUIK010000015">
    <property type="protein sequence ID" value="KAL3501534.1"/>
    <property type="molecule type" value="Genomic_DNA"/>
</dbReference>
<keyword evidence="6" id="KW-1133">Transmembrane helix</keyword>
<dbReference type="Gene3D" id="1.10.630.10">
    <property type="entry name" value="Cytochrome P450"/>
    <property type="match status" value="1"/>
</dbReference>
<dbReference type="GO" id="GO:0004497">
    <property type="term" value="F:monooxygenase activity"/>
    <property type="evidence" value="ECO:0007669"/>
    <property type="project" value="UniProtKB-KW"/>
</dbReference>
<dbReference type="PRINTS" id="PR00385">
    <property type="entry name" value="P450"/>
</dbReference>
<evidence type="ECO:0000256" key="12">
    <source>
        <dbReference type="RuleBase" id="RU000461"/>
    </source>
</evidence>
<dbReference type="PROSITE" id="PS00086">
    <property type="entry name" value="CYTOCHROME_P450"/>
    <property type="match status" value="1"/>
</dbReference>
<dbReference type="InterPro" id="IPR050665">
    <property type="entry name" value="Cytochrome_P450_Monooxygen"/>
</dbReference>
<dbReference type="Proteomes" id="UP001630127">
    <property type="component" value="Unassembled WGS sequence"/>
</dbReference>
<evidence type="ECO:0000256" key="7">
    <source>
        <dbReference type="ARBA" id="ARBA00023002"/>
    </source>
</evidence>
<dbReference type="Pfam" id="PF00067">
    <property type="entry name" value="p450"/>
    <property type="match status" value="1"/>
</dbReference>
<gene>
    <name evidence="13" type="ORF">ACH5RR_035983</name>
</gene>
<keyword evidence="14" id="KW-1185">Reference proteome</keyword>
<keyword evidence="10" id="KW-0472">Membrane</keyword>
<accession>A0ABD2Y5G2</accession>
<keyword evidence="3 11" id="KW-0349">Heme</keyword>
<organism evidence="13 14">
    <name type="scientific">Cinchona calisaya</name>
    <dbReference type="NCBI Taxonomy" id="153742"/>
    <lineage>
        <taxon>Eukaryota</taxon>
        <taxon>Viridiplantae</taxon>
        <taxon>Streptophyta</taxon>
        <taxon>Embryophyta</taxon>
        <taxon>Tracheophyta</taxon>
        <taxon>Spermatophyta</taxon>
        <taxon>Magnoliopsida</taxon>
        <taxon>eudicotyledons</taxon>
        <taxon>Gunneridae</taxon>
        <taxon>Pentapetalae</taxon>
        <taxon>asterids</taxon>
        <taxon>lamiids</taxon>
        <taxon>Gentianales</taxon>
        <taxon>Rubiaceae</taxon>
        <taxon>Cinchonoideae</taxon>
        <taxon>Cinchoneae</taxon>
        <taxon>Cinchona</taxon>
    </lineage>
</organism>
<dbReference type="GO" id="GO:0016020">
    <property type="term" value="C:membrane"/>
    <property type="evidence" value="ECO:0007669"/>
    <property type="project" value="UniProtKB-SubCell"/>
</dbReference>
<dbReference type="InterPro" id="IPR017972">
    <property type="entry name" value="Cyt_P450_CS"/>
</dbReference>
<dbReference type="PRINTS" id="PR00463">
    <property type="entry name" value="EP450I"/>
</dbReference>
<evidence type="ECO:0000313" key="14">
    <source>
        <dbReference type="Proteomes" id="UP001630127"/>
    </source>
</evidence>